<evidence type="ECO:0000313" key="2">
    <source>
        <dbReference type="Proteomes" id="UP000199492"/>
    </source>
</evidence>
<dbReference type="Gene3D" id="1.10.30.50">
    <property type="match status" value="1"/>
</dbReference>
<reference evidence="2" key="1">
    <citation type="submission" date="2016-10" db="EMBL/GenBank/DDBJ databases">
        <authorList>
            <person name="Varghese N."/>
            <person name="Submissions S."/>
        </authorList>
    </citation>
    <scope>NUCLEOTIDE SEQUENCE [LARGE SCALE GENOMIC DNA]</scope>
    <source>
        <strain evidence="2">DSM 15363</strain>
    </source>
</reference>
<protein>
    <recommendedName>
        <fullName evidence="3">HNH endonuclease</fullName>
    </recommendedName>
</protein>
<dbReference type="EMBL" id="FNCZ01000001">
    <property type="protein sequence ID" value="SDH10196.1"/>
    <property type="molecule type" value="Genomic_DNA"/>
</dbReference>
<name>A0A1G7ZNR3_9FLAO</name>
<proteinExistence type="predicted"/>
<dbReference type="RefSeq" id="WP_092466818.1">
    <property type="nucleotide sequence ID" value="NZ_FNCZ01000001.1"/>
</dbReference>
<evidence type="ECO:0000313" key="1">
    <source>
        <dbReference type="EMBL" id="SDH10196.1"/>
    </source>
</evidence>
<dbReference type="STRING" id="262004.SAMN04489796_1011388"/>
<organism evidence="1 2">
    <name type="scientific">Winogradskyella thalassocola</name>
    <dbReference type="NCBI Taxonomy" id="262004"/>
    <lineage>
        <taxon>Bacteria</taxon>
        <taxon>Pseudomonadati</taxon>
        <taxon>Bacteroidota</taxon>
        <taxon>Flavobacteriia</taxon>
        <taxon>Flavobacteriales</taxon>
        <taxon>Flavobacteriaceae</taxon>
        <taxon>Winogradskyella</taxon>
    </lineage>
</organism>
<dbReference type="Proteomes" id="UP000199492">
    <property type="component" value="Unassembled WGS sequence"/>
</dbReference>
<sequence length="323" mass="38398">MIYIDDGKQNIIKAKNRHNKVVSEYISRYHLKPNTDINRFIKNNLDRLINGTPDELFFLNKNFYDGLRHYSYNEYLIYLNAPKIGGTAIEIAKKKKYYRLHKRVEKKINYSNWFITSKKHYDYALAENLNIPSCTYCNRIYTNTMKTEKGKKVMRPQFDHWFPKSKFPILALSFYNLIPSCSVCNSSAKSDTIFYLDKHLHPYVDSDVSDRFNFSYDYFKSLDKYNVKISHRYGDTKAFKTFSDMNLETMFNAHISELQDLISIKKAYSKSYILNMINAYPKANLSYDGVYRLAFGTEFKEEDFYKRPFSKFKKDILTELKLI</sequence>
<dbReference type="OrthoDB" id="9816185at2"/>
<keyword evidence="2" id="KW-1185">Reference proteome</keyword>
<evidence type="ECO:0008006" key="3">
    <source>
        <dbReference type="Google" id="ProtNLM"/>
    </source>
</evidence>
<gene>
    <name evidence="1" type="ORF">SAMN04489796_1011388</name>
</gene>
<accession>A0A1G7ZNR3</accession>
<dbReference type="AlphaFoldDB" id="A0A1G7ZNR3"/>